<dbReference type="PANTHER" id="PTHR11010:SF11">
    <property type="entry name" value="THYMUS-SPECIFIC SERINE PROTEASE"/>
    <property type="match status" value="1"/>
</dbReference>
<dbReference type="GO" id="GO:0070008">
    <property type="term" value="F:serine-type exopeptidase activity"/>
    <property type="evidence" value="ECO:0007669"/>
    <property type="project" value="InterPro"/>
</dbReference>
<evidence type="ECO:0000313" key="6">
    <source>
        <dbReference type="EMBL" id="CAI9919889.1"/>
    </source>
</evidence>
<evidence type="ECO:0000313" key="10">
    <source>
        <dbReference type="Proteomes" id="UP001642409"/>
    </source>
</evidence>
<dbReference type="SUPFAM" id="SSF53474">
    <property type="entry name" value="alpha/beta-Hydrolases"/>
    <property type="match status" value="1"/>
</dbReference>
<dbReference type="PANTHER" id="PTHR11010">
    <property type="entry name" value="PROTEASE S28 PRO-X CARBOXYPEPTIDASE-RELATED"/>
    <property type="match status" value="1"/>
</dbReference>
<dbReference type="EMBL" id="CATOUU010000644">
    <property type="protein sequence ID" value="CAI9937082.1"/>
    <property type="molecule type" value="Genomic_DNA"/>
</dbReference>
<dbReference type="EMBL" id="CAXDID020000730">
    <property type="protein sequence ID" value="CAL6112076.1"/>
    <property type="molecule type" value="Genomic_DNA"/>
</dbReference>
<reference evidence="8 10" key="2">
    <citation type="submission" date="2024-07" db="EMBL/GenBank/DDBJ databases">
        <authorList>
            <person name="Akdeniz Z."/>
        </authorList>
    </citation>
    <scope>NUCLEOTIDE SEQUENCE [LARGE SCALE GENOMIC DNA]</scope>
</reference>
<dbReference type="InterPro" id="IPR042269">
    <property type="entry name" value="Ser_carbopepase_S28_SKS"/>
</dbReference>
<evidence type="ECO:0000256" key="3">
    <source>
        <dbReference type="ARBA" id="ARBA00022729"/>
    </source>
</evidence>
<comment type="caution">
    <text evidence="7">The sequence shown here is derived from an EMBL/GenBank/DDBJ whole genome shotgun (WGS) entry which is preliminary data.</text>
</comment>
<dbReference type="AlphaFoldDB" id="A0AA86PKC8"/>
<keyword evidence="4" id="KW-0378">Hydrolase</keyword>
<keyword evidence="3" id="KW-0732">Signal</keyword>
<reference evidence="7" key="1">
    <citation type="submission" date="2023-06" db="EMBL/GenBank/DDBJ databases">
        <authorList>
            <person name="Kurt Z."/>
        </authorList>
    </citation>
    <scope>NUCLEOTIDE SEQUENCE</scope>
</reference>
<keyword evidence="5" id="KW-0325">Glycoprotein</keyword>
<evidence type="ECO:0000256" key="4">
    <source>
        <dbReference type="ARBA" id="ARBA00022801"/>
    </source>
</evidence>
<dbReference type="EMBL" id="CATOUU010000188">
    <property type="protein sequence ID" value="CAI9919889.1"/>
    <property type="molecule type" value="Genomic_DNA"/>
</dbReference>
<keyword evidence="2" id="KW-0645">Protease</keyword>
<evidence type="ECO:0000313" key="9">
    <source>
        <dbReference type="EMBL" id="CAL6112076.1"/>
    </source>
</evidence>
<dbReference type="Gene3D" id="3.40.50.1820">
    <property type="entry name" value="alpha/beta hydrolase"/>
    <property type="match status" value="1"/>
</dbReference>
<evidence type="ECO:0000313" key="7">
    <source>
        <dbReference type="EMBL" id="CAI9937082.1"/>
    </source>
</evidence>
<proteinExistence type="inferred from homology"/>
<dbReference type="InterPro" id="IPR008758">
    <property type="entry name" value="Peptidase_S28"/>
</dbReference>
<sequence>MLFAHLTLQIIQGQNKLNSGRFEAPNEAKIFKQRLDHFAFNQNYLKSFDQRYFVNENFLKEGVTVDTAIIEIGGEGTVSRAPGGTTTNFDVLGEIAMKYNAPIFELEHRFYGESQPFAESETPLASENLKYLSSRHAIADLVNFIYQTDKQYCIAQGKTYIPGKTCLRWMIAGGSYAGAVSAWITQQHPHLFAASISSSGVVDAHYELPEFDSHTYAAAGTPCAQAYTLAMRQIEQVTESGSDKYLNLFKATREHLSDFYYFIADSSLMVFQYGDWNTFCPQNLNTVWKQSGDVTEAFVQYLAQNYEYAGYDRDSLKKDVKTSSMFRQWWYQTCTEVAYYQPAPVMNSIRSKMVTTEWHLDICKYAFGLDLMNPTERTNNYYGNTLVYGPDTYFSNFWQDVWHIVGVTAETKNVPKENVGYINCRDCGHCVDLHVYKAQDPQSLKDMRKDEVAFVSKRFDDWAKRV</sequence>
<protein>
    <submittedName>
        <fullName evidence="7">Serine peptidase</fullName>
    </submittedName>
    <submittedName>
        <fullName evidence="8">Serine_peptidase</fullName>
    </submittedName>
</protein>
<gene>
    <name evidence="7" type="ORF">HINF_LOCUS24727</name>
    <name evidence="8" type="ORF">HINF_LOCUS27749</name>
    <name evidence="6" type="ORF">HINF_LOCUS7534</name>
    <name evidence="9" type="ORF">HINF_LOCUS76868</name>
</gene>
<organism evidence="7">
    <name type="scientific">Hexamita inflata</name>
    <dbReference type="NCBI Taxonomy" id="28002"/>
    <lineage>
        <taxon>Eukaryota</taxon>
        <taxon>Metamonada</taxon>
        <taxon>Diplomonadida</taxon>
        <taxon>Hexamitidae</taxon>
        <taxon>Hexamitinae</taxon>
        <taxon>Hexamita</taxon>
    </lineage>
</organism>
<dbReference type="GO" id="GO:0006508">
    <property type="term" value="P:proteolysis"/>
    <property type="evidence" value="ECO:0007669"/>
    <property type="project" value="UniProtKB-KW"/>
</dbReference>
<evidence type="ECO:0000256" key="2">
    <source>
        <dbReference type="ARBA" id="ARBA00022670"/>
    </source>
</evidence>
<dbReference type="Pfam" id="PF05577">
    <property type="entry name" value="Peptidase_S28"/>
    <property type="match status" value="1"/>
</dbReference>
<dbReference type="InterPro" id="IPR029058">
    <property type="entry name" value="AB_hydrolase_fold"/>
</dbReference>
<dbReference type="GO" id="GO:0008239">
    <property type="term" value="F:dipeptidyl-peptidase activity"/>
    <property type="evidence" value="ECO:0007669"/>
    <property type="project" value="TreeGrafter"/>
</dbReference>
<dbReference type="Proteomes" id="UP001642409">
    <property type="component" value="Unassembled WGS sequence"/>
</dbReference>
<keyword evidence="10" id="KW-1185">Reference proteome</keyword>
<dbReference type="Gene3D" id="1.20.120.980">
    <property type="entry name" value="Serine carboxypeptidase S28, SKS domain"/>
    <property type="match status" value="1"/>
</dbReference>
<accession>A0AA86PKC8</accession>
<dbReference type="EMBL" id="CAXDID020000087">
    <property type="protein sequence ID" value="CAL6020728.1"/>
    <property type="molecule type" value="Genomic_DNA"/>
</dbReference>
<evidence type="ECO:0000256" key="1">
    <source>
        <dbReference type="ARBA" id="ARBA00011079"/>
    </source>
</evidence>
<evidence type="ECO:0000256" key="5">
    <source>
        <dbReference type="ARBA" id="ARBA00023180"/>
    </source>
</evidence>
<evidence type="ECO:0000313" key="8">
    <source>
        <dbReference type="EMBL" id="CAL6020728.1"/>
    </source>
</evidence>
<comment type="similarity">
    <text evidence="1">Belongs to the peptidase S28 family.</text>
</comment>
<name>A0AA86PKC8_9EUKA</name>